<protein>
    <submittedName>
        <fullName evidence="2">Uncharacterized protein</fullName>
    </submittedName>
</protein>
<feature type="region of interest" description="Disordered" evidence="1">
    <location>
        <begin position="65"/>
        <end position="84"/>
    </location>
</feature>
<feature type="compositionally biased region" description="Basic and acidic residues" evidence="1">
    <location>
        <begin position="72"/>
        <end position="84"/>
    </location>
</feature>
<sequence>MTSGHVKPYLEHNINDRLLATDYFKKEGEWTEEEYEKEAEKLGWTVKILKEHFRLNPQDYLKKKKEKEEEEEKRKQAMVEKQKKKLERKEKERIYRNLVSQFKGLTLIYAEIKIVDLKKKLPKEIQENYSTIFKKSFVALIEEMIMNKDINARIKGEYLTFLTGEENSKPILLKETVSPKFLNGIIILRGGDWKIEVNQSVFYFKVKVKNNSSFVITNIQILLTSIPTGLISQADNYKIEILNPNSFESPTFKFIAKDSCVGDFIKGTVLLTDHMGNQHTITINPFRIEYMCNLLVPKLVTEENYEKNTAIMEEKKIVLDCNLTPDKLESEIIEILEHNNFHILKSPSSLVKSDFRKLKAYAEGKYDKQDVALSIIIQKLSDQANKLIIKAMSNKEEKIIDLLKDISIKCDSLKSSSEDSMHLEIICKNCNRIITLTDYMKLKDNIICEACGEDKEIPK</sequence>
<comment type="caution">
    <text evidence="2">The sequence shown here is derived from an EMBL/GenBank/DDBJ whole genome shotgun (WGS) entry which is preliminary data.</text>
</comment>
<evidence type="ECO:0000313" key="2">
    <source>
        <dbReference type="EMBL" id="KKM44896.1"/>
    </source>
</evidence>
<organism evidence="2">
    <name type="scientific">marine sediment metagenome</name>
    <dbReference type="NCBI Taxonomy" id="412755"/>
    <lineage>
        <taxon>unclassified sequences</taxon>
        <taxon>metagenomes</taxon>
        <taxon>ecological metagenomes</taxon>
    </lineage>
</organism>
<dbReference type="AlphaFoldDB" id="A0A0F9IMD8"/>
<proteinExistence type="predicted"/>
<name>A0A0F9IMD8_9ZZZZ</name>
<evidence type="ECO:0000256" key="1">
    <source>
        <dbReference type="SAM" id="MobiDB-lite"/>
    </source>
</evidence>
<accession>A0A0F9IMD8</accession>
<gene>
    <name evidence="2" type="ORF">LCGC14_1561360</name>
</gene>
<dbReference type="EMBL" id="LAZR01012065">
    <property type="protein sequence ID" value="KKM44896.1"/>
    <property type="molecule type" value="Genomic_DNA"/>
</dbReference>
<reference evidence="2" key="1">
    <citation type="journal article" date="2015" name="Nature">
        <title>Complex archaea that bridge the gap between prokaryotes and eukaryotes.</title>
        <authorList>
            <person name="Spang A."/>
            <person name="Saw J.H."/>
            <person name="Jorgensen S.L."/>
            <person name="Zaremba-Niedzwiedzka K."/>
            <person name="Martijn J."/>
            <person name="Lind A.E."/>
            <person name="van Eijk R."/>
            <person name="Schleper C."/>
            <person name="Guy L."/>
            <person name="Ettema T.J."/>
        </authorList>
    </citation>
    <scope>NUCLEOTIDE SEQUENCE</scope>
</reference>